<gene>
    <name evidence="1" type="ORF">IU449_14270</name>
</gene>
<dbReference type="EMBL" id="JADLQN010000002">
    <property type="protein sequence ID" value="MBF6355697.1"/>
    <property type="molecule type" value="Genomic_DNA"/>
</dbReference>
<protein>
    <submittedName>
        <fullName evidence="1">Uncharacterized protein</fullName>
    </submittedName>
</protein>
<dbReference type="RefSeq" id="WP_195002615.1">
    <property type="nucleotide sequence ID" value="NZ_JADLQN010000002.1"/>
</dbReference>
<proteinExistence type="predicted"/>
<name>A0ABS0DDM1_9NOCA</name>
<evidence type="ECO:0000313" key="1">
    <source>
        <dbReference type="EMBL" id="MBF6355697.1"/>
    </source>
</evidence>
<sequence>MNIIDSATRIPGGKRSVTQSMSECEQQFDRLPAPQPDGALLGTYRGRVVAIPGITGSPTPLRRLADVTIPRMRFPWYGKSFDGSSGANVWLTSTGRFLRFRYAVHYSDSGVRLTYDVQENPALLRGLEAEIRSLAPGRYLCRAIHKGRVLLYFTLES</sequence>
<organism evidence="1 2">
    <name type="scientific">Nocardia higoensis</name>
    <dbReference type="NCBI Taxonomy" id="228599"/>
    <lineage>
        <taxon>Bacteria</taxon>
        <taxon>Bacillati</taxon>
        <taxon>Actinomycetota</taxon>
        <taxon>Actinomycetes</taxon>
        <taxon>Mycobacteriales</taxon>
        <taxon>Nocardiaceae</taxon>
        <taxon>Nocardia</taxon>
    </lineage>
</organism>
<dbReference type="Proteomes" id="UP000707731">
    <property type="component" value="Unassembled WGS sequence"/>
</dbReference>
<keyword evidence="2" id="KW-1185">Reference proteome</keyword>
<accession>A0ABS0DDM1</accession>
<comment type="caution">
    <text evidence="1">The sequence shown here is derived from an EMBL/GenBank/DDBJ whole genome shotgun (WGS) entry which is preliminary data.</text>
</comment>
<evidence type="ECO:0000313" key="2">
    <source>
        <dbReference type="Proteomes" id="UP000707731"/>
    </source>
</evidence>
<reference evidence="1 2" key="1">
    <citation type="submission" date="2020-10" db="EMBL/GenBank/DDBJ databases">
        <title>Identification of Nocardia species via Next-generation sequencing and recognition of intraspecies genetic diversity.</title>
        <authorList>
            <person name="Li P."/>
            <person name="Li P."/>
            <person name="Lu B."/>
        </authorList>
    </citation>
    <scope>NUCLEOTIDE SEQUENCE [LARGE SCALE GENOMIC DNA]</scope>
    <source>
        <strain evidence="1 2">BJ06-0143</strain>
    </source>
</reference>